<accession>A0A8T0G8Q9</accession>
<gene>
    <name evidence="2" type="ORF">KC19_12G169300</name>
</gene>
<proteinExistence type="predicted"/>
<keyword evidence="1" id="KW-0472">Membrane</keyword>
<reference evidence="2" key="1">
    <citation type="submission" date="2020-06" db="EMBL/GenBank/DDBJ databases">
        <title>WGS assembly of Ceratodon purpureus strain R40.</title>
        <authorList>
            <person name="Carey S.B."/>
            <person name="Jenkins J."/>
            <person name="Shu S."/>
            <person name="Lovell J.T."/>
            <person name="Sreedasyam A."/>
            <person name="Maumus F."/>
            <person name="Tiley G.P."/>
            <person name="Fernandez-Pozo N."/>
            <person name="Barry K."/>
            <person name="Chen C."/>
            <person name="Wang M."/>
            <person name="Lipzen A."/>
            <person name="Daum C."/>
            <person name="Saski C.A."/>
            <person name="Payton A.C."/>
            <person name="Mcbreen J.C."/>
            <person name="Conrad R.E."/>
            <person name="Kollar L.M."/>
            <person name="Olsson S."/>
            <person name="Huttunen S."/>
            <person name="Landis J.B."/>
            <person name="Wickett N.J."/>
            <person name="Johnson M.G."/>
            <person name="Rensing S.A."/>
            <person name="Grimwood J."/>
            <person name="Schmutz J."/>
            <person name="Mcdaniel S.F."/>
        </authorList>
    </citation>
    <scope>NUCLEOTIDE SEQUENCE</scope>
    <source>
        <strain evidence="2">R40</strain>
    </source>
</reference>
<sequence length="81" mass="9293">MQPDAAHDEVLLLIPCCSQLLLLWFILIFSDRLLSSEFLLIRVHLRCVSLSALSCKLLCQCYNSSAGGRIDQRSWYELFLC</sequence>
<keyword evidence="3" id="KW-1185">Reference proteome</keyword>
<evidence type="ECO:0000313" key="3">
    <source>
        <dbReference type="Proteomes" id="UP000822688"/>
    </source>
</evidence>
<protein>
    <submittedName>
        <fullName evidence="2">Uncharacterized protein</fullName>
    </submittedName>
</protein>
<organism evidence="2 3">
    <name type="scientific">Ceratodon purpureus</name>
    <name type="common">Fire moss</name>
    <name type="synonym">Dicranum purpureum</name>
    <dbReference type="NCBI Taxonomy" id="3225"/>
    <lineage>
        <taxon>Eukaryota</taxon>
        <taxon>Viridiplantae</taxon>
        <taxon>Streptophyta</taxon>
        <taxon>Embryophyta</taxon>
        <taxon>Bryophyta</taxon>
        <taxon>Bryophytina</taxon>
        <taxon>Bryopsida</taxon>
        <taxon>Dicranidae</taxon>
        <taxon>Pseudoditrichales</taxon>
        <taxon>Ditrichaceae</taxon>
        <taxon>Ceratodon</taxon>
    </lineage>
</organism>
<evidence type="ECO:0000313" key="2">
    <source>
        <dbReference type="EMBL" id="KAG0555440.1"/>
    </source>
</evidence>
<keyword evidence="1" id="KW-1133">Transmembrane helix</keyword>
<feature type="transmembrane region" description="Helical" evidence="1">
    <location>
        <begin position="12"/>
        <end position="30"/>
    </location>
</feature>
<evidence type="ECO:0000256" key="1">
    <source>
        <dbReference type="SAM" id="Phobius"/>
    </source>
</evidence>
<dbReference type="Proteomes" id="UP000822688">
    <property type="component" value="Chromosome 12"/>
</dbReference>
<dbReference type="AlphaFoldDB" id="A0A8T0G8Q9"/>
<name>A0A8T0G8Q9_CERPU</name>
<keyword evidence="1" id="KW-0812">Transmembrane</keyword>
<comment type="caution">
    <text evidence="2">The sequence shown here is derived from an EMBL/GenBank/DDBJ whole genome shotgun (WGS) entry which is preliminary data.</text>
</comment>
<dbReference type="EMBL" id="CM026433">
    <property type="protein sequence ID" value="KAG0555440.1"/>
    <property type="molecule type" value="Genomic_DNA"/>
</dbReference>